<dbReference type="SMART" id="SM00343">
    <property type="entry name" value="ZnF_C2HC"/>
    <property type="match status" value="3"/>
</dbReference>
<accession>A0A0C3E3B1</accession>
<dbReference type="GO" id="GO:0003676">
    <property type="term" value="F:nucleic acid binding"/>
    <property type="evidence" value="ECO:0007669"/>
    <property type="project" value="InterPro"/>
</dbReference>
<evidence type="ECO:0000256" key="1">
    <source>
        <dbReference type="SAM" id="MobiDB-lite"/>
    </source>
</evidence>
<evidence type="ECO:0000313" key="3">
    <source>
        <dbReference type="EMBL" id="KIM62964.1"/>
    </source>
</evidence>
<dbReference type="InParanoid" id="A0A0C3E3B1"/>
<reference evidence="4" key="2">
    <citation type="submission" date="2015-01" db="EMBL/GenBank/DDBJ databases">
        <title>Evolutionary Origins and Diversification of the Mycorrhizal Mutualists.</title>
        <authorList>
            <consortium name="DOE Joint Genome Institute"/>
            <consortium name="Mycorrhizal Genomics Consortium"/>
            <person name="Kohler A."/>
            <person name="Kuo A."/>
            <person name="Nagy L.G."/>
            <person name="Floudas D."/>
            <person name="Copeland A."/>
            <person name="Barry K.W."/>
            <person name="Cichocki N."/>
            <person name="Veneault-Fourrey C."/>
            <person name="LaButti K."/>
            <person name="Lindquist E.A."/>
            <person name="Lipzen A."/>
            <person name="Lundell T."/>
            <person name="Morin E."/>
            <person name="Murat C."/>
            <person name="Riley R."/>
            <person name="Ohm R."/>
            <person name="Sun H."/>
            <person name="Tunlid A."/>
            <person name="Henrissat B."/>
            <person name="Grigoriev I.V."/>
            <person name="Hibbett D.S."/>
            <person name="Martin F."/>
        </authorList>
    </citation>
    <scope>NUCLEOTIDE SEQUENCE [LARGE SCALE GENOMIC DNA]</scope>
    <source>
        <strain evidence="4">Foug A</strain>
    </source>
</reference>
<evidence type="ECO:0000313" key="4">
    <source>
        <dbReference type="Proteomes" id="UP000053989"/>
    </source>
</evidence>
<keyword evidence="4" id="KW-1185">Reference proteome</keyword>
<evidence type="ECO:0000259" key="2">
    <source>
        <dbReference type="SMART" id="SM00343"/>
    </source>
</evidence>
<feature type="region of interest" description="Disordered" evidence="1">
    <location>
        <begin position="116"/>
        <end position="156"/>
    </location>
</feature>
<feature type="compositionally biased region" description="Basic and acidic residues" evidence="1">
    <location>
        <begin position="147"/>
        <end position="156"/>
    </location>
</feature>
<dbReference type="HOGENOM" id="CLU_138299_0_0_1"/>
<feature type="domain" description="CCHC-type" evidence="2">
    <location>
        <begin position="70"/>
        <end position="88"/>
    </location>
</feature>
<dbReference type="OrthoDB" id="2689950at2759"/>
<dbReference type="GO" id="GO:0008270">
    <property type="term" value="F:zinc ion binding"/>
    <property type="evidence" value="ECO:0007669"/>
    <property type="project" value="InterPro"/>
</dbReference>
<dbReference type="EMBL" id="KN822038">
    <property type="protein sequence ID" value="KIM62964.1"/>
    <property type="molecule type" value="Genomic_DNA"/>
</dbReference>
<dbReference type="Proteomes" id="UP000053989">
    <property type="component" value="Unassembled WGS sequence"/>
</dbReference>
<dbReference type="AlphaFoldDB" id="A0A0C3E3B1"/>
<feature type="domain" description="CCHC-type" evidence="2">
    <location>
        <begin position="26"/>
        <end position="44"/>
    </location>
</feature>
<proteinExistence type="predicted"/>
<name>A0A0C3E3B1_9AGAM</name>
<reference evidence="3 4" key="1">
    <citation type="submission" date="2014-04" db="EMBL/GenBank/DDBJ databases">
        <authorList>
            <consortium name="DOE Joint Genome Institute"/>
            <person name="Kuo A."/>
            <person name="Kohler A."/>
            <person name="Nagy L.G."/>
            <person name="Floudas D."/>
            <person name="Copeland A."/>
            <person name="Barry K.W."/>
            <person name="Cichocki N."/>
            <person name="Veneault-Fourrey C."/>
            <person name="LaButti K."/>
            <person name="Lindquist E.A."/>
            <person name="Lipzen A."/>
            <person name="Lundell T."/>
            <person name="Morin E."/>
            <person name="Murat C."/>
            <person name="Sun H."/>
            <person name="Tunlid A."/>
            <person name="Henrissat B."/>
            <person name="Grigoriev I.V."/>
            <person name="Hibbett D.S."/>
            <person name="Martin F."/>
            <person name="Nordberg H.P."/>
            <person name="Cantor M.N."/>
            <person name="Hua S.X."/>
        </authorList>
    </citation>
    <scope>NUCLEOTIDE SEQUENCE [LARGE SCALE GENOMIC DNA]</scope>
    <source>
        <strain evidence="3 4">Foug A</strain>
    </source>
</reference>
<gene>
    <name evidence="3" type="ORF">SCLCIDRAFT_118402</name>
</gene>
<feature type="domain" description="CCHC-type" evidence="2">
    <location>
        <begin position="48"/>
        <end position="63"/>
    </location>
</feature>
<feature type="non-terminal residue" evidence="3">
    <location>
        <position position="1"/>
    </location>
</feature>
<dbReference type="InterPro" id="IPR001878">
    <property type="entry name" value="Znf_CCHC"/>
</dbReference>
<protein>
    <recommendedName>
        <fullName evidence="2">CCHC-type domain-containing protein</fullName>
    </recommendedName>
</protein>
<organism evidence="3 4">
    <name type="scientific">Scleroderma citrinum Foug A</name>
    <dbReference type="NCBI Taxonomy" id="1036808"/>
    <lineage>
        <taxon>Eukaryota</taxon>
        <taxon>Fungi</taxon>
        <taxon>Dikarya</taxon>
        <taxon>Basidiomycota</taxon>
        <taxon>Agaricomycotina</taxon>
        <taxon>Agaricomycetes</taxon>
        <taxon>Agaricomycetidae</taxon>
        <taxon>Boletales</taxon>
        <taxon>Sclerodermatineae</taxon>
        <taxon>Sclerodermataceae</taxon>
        <taxon>Scleroderma</taxon>
    </lineage>
</organism>
<sequence>NHIIQNCPIILGKRCPTCKLLPEPTRCMKCQSFTGSHFAKECKSDHDTCSTCAGEHRTRDCTASLPEGLQCANCKEAGHAAWDRECPIFINLCQRFHANLPDINYRFYPESDNPSTWEYEPSPDHLQPEAQRPTGTRRVPQPHPMFAHKDGWKTTE</sequence>